<dbReference type="SUPFAM" id="SSF46934">
    <property type="entry name" value="UBA-like"/>
    <property type="match status" value="1"/>
</dbReference>
<dbReference type="GO" id="GO:0003677">
    <property type="term" value="F:DNA binding"/>
    <property type="evidence" value="ECO:0007669"/>
    <property type="project" value="UniProtKB-KW"/>
</dbReference>
<feature type="domain" description="CUE" evidence="19">
    <location>
        <begin position="239"/>
        <end position="284"/>
    </location>
</feature>
<comment type="catalytic activity">
    <reaction evidence="15">
        <text>ATP + H2O = ADP + phosphate + H(+)</text>
        <dbReference type="Rhea" id="RHEA:13065"/>
        <dbReference type="ChEBI" id="CHEBI:15377"/>
        <dbReference type="ChEBI" id="CHEBI:15378"/>
        <dbReference type="ChEBI" id="CHEBI:30616"/>
        <dbReference type="ChEBI" id="CHEBI:43474"/>
        <dbReference type="ChEBI" id="CHEBI:456216"/>
        <dbReference type="EC" id="3.6.4.12"/>
    </reaction>
    <physiologicalReaction direction="left-to-right" evidence="15">
        <dbReference type="Rhea" id="RHEA:13066"/>
    </physiologicalReaction>
</comment>
<evidence type="ECO:0000256" key="14">
    <source>
        <dbReference type="ARBA" id="ARBA00023242"/>
    </source>
</evidence>
<keyword evidence="11" id="KW-0156">Chromatin regulator</keyword>
<dbReference type="Pfam" id="PF00271">
    <property type="entry name" value="Helicase_C"/>
    <property type="match status" value="1"/>
</dbReference>
<evidence type="ECO:0000256" key="2">
    <source>
        <dbReference type="ARBA" id="ARBA00004286"/>
    </source>
</evidence>
<dbReference type="Pfam" id="PF00176">
    <property type="entry name" value="SNF2-rel_dom"/>
    <property type="match status" value="1"/>
</dbReference>
<dbReference type="OrthoDB" id="448448at2759"/>
<evidence type="ECO:0000256" key="10">
    <source>
        <dbReference type="ARBA" id="ARBA00022840"/>
    </source>
</evidence>
<dbReference type="FunFam" id="3.40.50.10810:FF:000014">
    <property type="entry name" value="SWI/SNF-related matrix-associated actin-dependent regulator of chromatin subfamily A containing DEAD/H box 1"/>
    <property type="match status" value="1"/>
</dbReference>
<dbReference type="EC" id="3.6.4.12" evidence="4"/>
<dbReference type="InterPro" id="IPR014001">
    <property type="entry name" value="Helicase_ATP-bd"/>
</dbReference>
<evidence type="ECO:0000259" key="19">
    <source>
        <dbReference type="PROSITE" id="PS51140"/>
    </source>
</evidence>
<feature type="compositionally biased region" description="Polar residues" evidence="18">
    <location>
        <begin position="161"/>
        <end position="170"/>
    </location>
</feature>
<dbReference type="PANTHER" id="PTHR10799">
    <property type="entry name" value="SNF2/RAD54 HELICASE FAMILY"/>
    <property type="match status" value="1"/>
</dbReference>
<evidence type="ECO:0000256" key="6">
    <source>
        <dbReference type="ARBA" id="ARBA00022741"/>
    </source>
</evidence>
<feature type="compositionally biased region" description="Polar residues" evidence="18">
    <location>
        <begin position="141"/>
        <end position="153"/>
    </location>
</feature>
<feature type="compositionally biased region" description="Acidic residues" evidence="18">
    <location>
        <begin position="342"/>
        <end position="353"/>
    </location>
</feature>
<protein>
    <recommendedName>
        <fullName evidence="4">DNA helicase</fullName>
        <ecNumber evidence="4">3.6.4.12</ecNumber>
    </recommendedName>
</protein>
<keyword evidence="23" id="KW-1185">Reference proteome</keyword>
<dbReference type="PROSITE" id="PS51140">
    <property type="entry name" value="CUE"/>
    <property type="match status" value="1"/>
</dbReference>
<feature type="compositionally biased region" description="Basic and acidic residues" evidence="18">
    <location>
        <begin position="304"/>
        <end position="313"/>
    </location>
</feature>
<dbReference type="Proteomes" id="UP000264820">
    <property type="component" value="Unplaced"/>
</dbReference>
<evidence type="ECO:0000256" key="4">
    <source>
        <dbReference type="ARBA" id="ARBA00012551"/>
    </source>
</evidence>
<dbReference type="InterPro" id="IPR049730">
    <property type="entry name" value="SNF2/RAD54-like_C"/>
</dbReference>
<comment type="subcellular location">
    <subcellularLocation>
        <location evidence="2">Chromosome</location>
    </subcellularLocation>
    <subcellularLocation>
        <location evidence="1">Nucleus</location>
    </subcellularLocation>
</comment>
<keyword evidence="14" id="KW-0539">Nucleus</keyword>
<evidence type="ECO:0000256" key="13">
    <source>
        <dbReference type="ARBA" id="ARBA00023204"/>
    </source>
</evidence>
<dbReference type="GeneTree" id="ENSGT00910000144252"/>
<dbReference type="InterPro" id="IPR000330">
    <property type="entry name" value="SNF2_N"/>
</dbReference>
<dbReference type="InterPro" id="IPR027417">
    <property type="entry name" value="P-loop_NTPase"/>
</dbReference>
<sequence length="1087" mass="123638">MSQYNLERFRFQKSPACKVTPESEKENKPAQMKSNNSHSSKSHARGVVFEDVSDDDHPLRKVSFSRKSRDPIFKQSSNDENEEEKSQKELRLSEMFPHLSRKKLSEVVGSTSTLDGAIAKCLLISDDEDTDCVGMRKLDVSDSSLESGETQPYQRRKQSGVVGSTSTQHGSVDDCLVISDDDDDTEYVSKRKQDESDTSLESGETQPYKRRKRSEVSEDEAEYTDDDDQDGGDEPSWEKQEVMVKRLQNKFPNQDKEELRVVLQEHNWDFTEALQALLMFSGSDDVSLSGDEYPPNKSHHSKCKEKSVKEQSKVHQIGSCDDKMNAKECETFHANDTHDSSEDTVDSDDYSAEEEIKHSNSTLSTWISKDLSSSVKRTTSYQKPSCSSPSSAAQMLSKFSSGTSMAKKLAEERKRIARANEKHFSSDDDADDADSSDRDSCDDEFTNMGGLKEEILKFFEEATIDELALISGCSVKKAKKIIELRPFKNWLSLTSQMQKSNGLSEDLVLGCKTVLKGRNIVQGLMSKCETISSKMVQQVTEVMQAGTGEMLQPRLLNSQLQLKPYQMIGLKWLLLLHEHNLSGILADEMGLGKTIQAIAFLAHLLQNGTEAPHLIIVPASTLDNWVRELQMWCPRLKVLVYYGSAEDRQYLKRDILDDAIEFNVLVTTYNFAIGNPNDRGLFRKLHLAYAIFDEGHMLKNMNTLRYRHLMSINAEHRLLLTGTPLQNNLLELMSLLNFIMPSMFSSSTTELSKMFSMKSQEDRSQFERERISQAKRIMKPFILRRIKSDVLKQLPEKEEKVEFCSMSEKQQVLYQTLLKKLKASKRSDKRELSNVLMQLRKMANHPLLHRQYYTTEKLTAMSKLMLKEPTHHDANAALIQEDMEAMSDFELHRLCQQYSSIGSYQLDNSLLLDSGKFHWLTEKLASLKDKGDRVVLFSQFVMVLDIVEELMKHLKHRYIRMDGSTPIADRIVLIDEFNDDADIFVFLLSTRAGGLGINLTSANVVILHDIDWNPYNDKQAEDRCHRLGQTRTVQVIKLISKDSIEDAILQLSQKKLKLEQDMTAAEQSDEGTIPEDMASLLKASLGL</sequence>
<dbReference type="SUPFAM" id="SSF52540">
    <property type="entry name" value="P-loop containing nucleoside triphosphate hydrolases"/>
    <property type="match status" value="2"/>
</dbReference>
<dbReference type="SMART" id="SM00490">
    <property type="entry name" value="HELICc"/>
    <property type="match status" value="1"/>
</dbReference>
<dbReference type="InterPro" id="IPR003892">
    <property type="entry name" value="CUE"/>
</dbReference>
<evidence type="ECO:0000256" key="7">
    <source>
        <dbReference type="ARBA" id="ARBA00022763"/>
    </source>
</evidence>
<dbReference type="GO" id="GO:0006325">
    <property type="term" value="P:chromatin organization"/>
    <property type="evidence" value="ECO:0007669"/>
    <property type="project" value="UniProtKB-KW"/>
</dbReference>
<feature type="domain" description="Helicase C-terminal" evidence="21">
    <location>
        <begin position="919"/>
        <end position="1081"/>
    </location>
</feature>
<dbReference type="GO" id="GO:0006281">
    <property type="term" value="P:DNA repair"/>
    <property type="evidence" value="ECO:0007669"/>
    <property type="project" value="UniProtKB-KW"/>
</dbReference>
<dbReference type="CDD" id="cd17998">
    <property type="entry name" value="DEXHc_SMARCAD1"/>
    <property type="match status" value="1"/>
</dbReference>
<dbReference type="InterPro" id="IPR001650">
    <property type="entry name" value="Helicase_C-like"/>
</dbReference>
<keyword evidence="6" id="KW-0547">Nucleotide-binding</keyword>
<keyword evidence="12" id="KW-0238">DNA-binding</keyword>
<comment type="similarity">
    <text evidence="3">Belongs to the SNF2/RAD54 helicase family.</text>
</comment>
<evidence type="ECO:0000256" key="17">
    <source>
        <dbReference type="SAM" id="Coils"/>
    </source>
</evidence>
<name>A0A3Q2Y060_HIPCM</name>
<reference evidence="22" key="1">
    <citation type="submission" date="2025-08" db="UniProtKB">
        <authorList>
            <consortium name="Ensembl"/>
        </authorList>
    </citation>
    <scope>IDENTIFICATION</scope>
</reference>
<keyword evidence="8" id="KW-0378">Hydrolase</keyword>
<evidence type="ECO:0000256" key="11">
    <source>
        <dbReference type="ARBA" id="ARBA00022853"/>
    </source>
</evidence>
<proteinExistence type="inferred from homology"/>
<evidence type="ECO:0000256" key="15">
    <source>
        <dbReference type="ARBA" id="ARBA00048432"/>
    </source>
</evidence>
<evidence type="ECO:0000313" key="23">
    <source>
        <dbReference type="Proteomes" id="UP000264820"/>
    </source>
</evidence>
<keyword evidence="17" id="KW-0175">Coiled coil</keyword>
<dbReference type="RefSeq" id="XP_019744063.1">
    <property type="nucleotide sequence ID" value="XM_019888504.1"/>
</dbReference>
<dbReference type="GO" id="GO:0043130">
    <property type="term" value="F:ubiquitin binding"/>
    <property type="evidence" value="ECO:0007669"/>
    <property type="project" value="InterPro"/>
</dbReference>
<dbReference type="Gene3D" id="3.40.50.300">
    <property type="entry name" value="P-loop containing nucleotide triphosphate hydrolases"/>
    <property type="match status" value="1"/>
</dbReference>
<evidence type="ECO:0000313" key="22">
    <source>
        <dbReference type="Ensembl" id="ENSHCOP00000006116.1"/>
    </source>
</evidence>
<organism evidence="22 23">
    <name type="scientific">Hippocampus comes</name>
    <name type="common">Tiger tail seahorse</name>
    <dbReference type="NCBI Taxonomy" id="109280"/>
    <lineage>
        <taxon>Eukaryota</taxon>
        <taxon>Metazoa</taxon>
        <taxon>Chordata</taxon>
        <taxon>Craniata</taxon>
        <taxon>Vertebrata</taxon>
        <taxon>Euteleostomi</taxon>
        <taxon>Actinopterygii</taxon>
        <taxon>Neopterygii</taxon>
        <taxon>Teleostei</taxon>
        <taxon>Neoteleostei</taxon>
        <taxon>Acanthomorphata</taxon>
        <taxon>Syngnathiaria</taxon>
        <taxon>Syngnathiformes</taxon>
        <taxon>Syngnathoidei</taxon>
        <taxon>Syngnathidae</taxon>
        <taxon>Hippocampus</taxon>
    </lineage>
</organism>
<keyword evidence="9" id="KW-0347">Helicase</keyword>
<feature type="compositionally biased region" description="Basic and acidic residues" evidence="18">
    <location>
        <begin position="331"/>
        <end position="341"/>
    </location>
</feature>
<reference evidence="22" key="2">
    <citation type="submission" date="2025-09" db="UniProtKB">
        <authorList>
            <consortium name="Ensembl"/>
        </authorList>
    </citation>
    <scope>IDENTIFICATION</scope>
</reference>
<dbReference type="Ensembl" id="ENSHCOT00000004217.1">
    <property type="protein sequence ID" value="ENSHCOP00000006116.1"/>
    <property type="gene ID" value="ENSHCOG00000007848.1"/>
</dbReference>
<dbReference type="Gene3D" id="3.40.50.10810">
    <property type="entry name" value="Tandem AAA-ATPase domain"/>
    <property type="match status" value="1"/>
</dbReference>
<dbReference type="SMART" id="SM00546">
    <property type="entry name" value="CUE"/>
    <property type="match status" value="2"/>
</dbReference>
<evidence type="ECO:0000256" key="8">
    <source>
        <dbReference type="ARBA" id="ARBA00022801"/>
    </source>
</evidence>
<dbReference type="InterPro" id="IPR009060">
    <property type="entry name" value="UBA-like_sf"/>
</dbReference>
<keyword evidence="10" id="KW-0067">ATP-binding</keyword>
<feature type="region of interest" description="Disordered" evidence="18">
    <location>
        <begin position="289"/>
        <end position="319"/>
    </location>
</feature>
<evidence type="ECO:0000256" key="9">
    <source>
        <dbReference type="ARBA" id="ARBA00022806"/>
    </source>
</evidence>
<dbReference type="GO" id="GO:0003678">
    <property type="term" value="F:DNA helicase activity"/>
    <property type="evidence" value="ECO:0007669"/>
    <property type="project" value="UniProtKB-EC"/>
</dbReference>
<keyword evidence="5" id="KW-0158">Chromosome</keyword>
<dbReference type="PROSITE" id="PS51192">
    <property type="entry name" value="HELICASE_ATP_BIND_1"/>
    <property type="match status" value="1"/>
</dbReference>
<dbReference type="InterPro" id="IPR038718">
    <property type="entry name" value="SNF2-like_sf"/>
</dbReference>
<dbReference type="AlphaFoldDB" id="A0A3Q2Y060"/>
<evidence type="ECO:0000256" key="16">
    <source>
        <dbReference type="ARBA" id="ARBA00059123"/>
    </source>
</evidence>
<feature type="region of interest" description="Disordered" evidence="18">
    <location>
        <begin position="418"/>
        <end position="444"/>
    </location>
</feature>
<dbReference type="SMART" id="SM00487">
    <property type="entry name" value="DEXDc"/>
    <property type="match status" value="1"/>
</dbReference>
<dbReference type="CDD" id="cd14279">
    <property type="entry name" value="CUE"/>
    <property type="match status" value="1"/>
</dbReference>
<dbReference type="GO" id="GO:0005524">
    <property type="term" value="F:ATP binding"/>
    <property type="evidence" value="ECO:0007669"/>
    <property type="project" value="UniProtKB-KW"/>
</dbReference>
<accession>A0A3Q2Y060</accession>
<feature type="coiled-coil region" evidence="17">
    <location>
        <begin position="1041"/>
        <end position="1068"/>
    </location>
</feature>
<dbReference type="STRING" id="109280.ENSHCOP00000006116"/>
<dbReference type="CTD" id="557875"/>
<evidence type="ECO:0000259" key="20">
    <source>
        <dbReference type="PROSITE" id="PS51192"/>
    </source>
</evidence>
<feature type="region of interest" description="Disordered" evidence="18">
    <location>
        <begin position="378"/>
        <end position="398"/>
    </location>
</feature>
<keyword evidence="7" id="KW-0227">DNA damage</keyword>
<evidence type="ECO:0000256" key="3">
    <source>
        <dbReference type="ARBA" id="ARBA00007025"/>
    </source>
</evidence>
<dbReference type="PROSITE" id="PS51194">
    <property type="entry name" value="HELICASE_CTER"/>
    <property type="match status" value="1"/>
</dbReference>
<evidence type="ECO:0000256" key="1">
    <source>
        <dbReference type="ARBA" id="ARBA00004123"/>
    </source>
</evidence>
<dbReference type="KEGG" id="hcq:109526922"/>
<dbReference type="FunFam" id="3.40.50.300:FF:000639">
    <property type="entry name" value="SWI/SNF-related matrix-associated actin-dependent regulator of chromatin subfamily A containing DEAD/H box 1 isoform X1"/>
    <property type="match status" value="1"/>
</dbReference>
<feature type="compositionally biased region" description="Acidic residues" evidence="18">
    <location>
        <begin position="427"/>
        <end position="444"/>
    </location>
</feature>
<feature type="compositionally biased region" description="Low complexity" evidence="18">
    <location>
        <begin position="380"/>
        <end position="398"/>
    </location>
</feature>
<evidence type="ECO:0000256" key="12">
    <source>
        <dbReference type="ARBA" id="ARBA00023125"/>
    </source>
</evidence>
<evidence type="ECO:0000259" key="21">
    <source>
        <dbReference type="PROSITE" id="PS51194"/>
    </source>
</evidence>
<feature type="domain" description="Helicase ATP-binding" evidence="20">
    <location>
        <begin position="574"/>
        <end position="742"/>
    </location>
</feature>
<feature type="region of interest" description="Disordered" evidence="18">
    <location>
        <begin position="138"/>
        <end position="240"/>
    </location>
</feature>
<dbReference type="OMA" id="NSWEALX"/>
<dbReference type="CDD" id="cd18793">
    <property type="entry name" value="SF2_C_SNF"/>
    <property type="match status" value="1"/>
</dbReference>
<dbReference type="GO" id="GO:0005694">
    <property type="term" value="C:chromosome"/>
    <property type="evidence" value="ECO:0007669"/>
    <property type="project" value="UniProtKB-SubCell"/>
</dbReference>
<comment type="function">
    <text evidence="16">DNA helicase that possesses intrinsic ATP-dependent nucleosome-remodeling activity and is both required for DNA repair and heterochromatin organization. Promotes DNA end resection of double-strand breaks (DSBs) following DNA damage: probably acts by weakening histone DNA interactions in nucleosomes flanking DSBs. Required for the restoration of heterochromatin organization after replication.</text>
</comment>
<dbReference type="GeneID" id="109526922"/>
<feature type="region of interest" description="Disordered" evidence="18">
    <location>
        <begin position="1"/>
        <end position="96"/>
    </location>
</feature>
<feature type="compositionally biased region" description="Acidic residues" evidence="18">
    <location>
        <begin position="217"/>
        <end position="235"/>
    </location>
</feature>
<evidence type="ECO:0000256" key="5">
    <source>
        <dbReference type="ARBA" id="ARBA00022454"/>
    </source>
</evidence>
<dbReference type="GO" id="GO:0016787">
    <property type="term" value="F:hydrolase activity"/>
    <property type="evidence" value="ECO:0007669"/>
    <property type="project" value="UniProtKB-KW"/>
</dbReference>
<evidence type="ECO:0000256" key="18">
    <source>
        <dbReference type="SAM" id="MobiDB-lite"/>
    </source>
</evidence>
<dbReference type="GO" id="GO:0005634">
    <property type="term" value="C:nucleus"/>
    <property type="evidence" value="ECO:0007669"/>
    <property type="project" value="UniProtKB-SubCell"/>
</dbReference>
<keyword evidence="13" id="KW-0234">DNA repair</keyword>
<feature type="region of interest" description="Disordered" evidence="18">
    <location>
        <begin position="331"/>
        <end position="357"/>
    </location>
</feature>